<dbReference type="Proteomes" id="UP000297014">
    <property type="component" value="Unassembled WGS sequence"/>
</dbReference>
<organism evidence="2 4">
    <name type="scientific">Alkalihalobacillus alcalophilus ATCC 27647 = CGMCC 1.3604</name>
    <dbReference type="NCBI Taxonomy" id="1218173"/>
    <lineage>
        <taxon>Bacteria</taxon>
        <taxon>Bacillati</taxon>
        <taxon>Bacillota</taxon>
        <taxon>Bacilli</taxon>
        <taxon>Bacillales</taxon>
        <taxon>Bacillaceae</taxon>
        <taxon>Alkalihalobacillus</taxon>
    </lineage>
</organism>
<dbReference type="RefSeq" id="WP_003322175.1">
    <property type="nucleotide sequence ID" value="NZ_ALPT02000031.1"/>
</dbReference>
<keyword evidence="1" id="KW-1133">Transmembrane helix</keyword>
<dbReference type="AlphaFoldDB" id="A0A094XF17"/>
<comment type="caution">
    <text evidence="2">The sequence shown here is derived from an EMBL/GenBank/DDBJ whole genome shotgun (WGS) entry which is preliminary data.</text>
</comment>
<gene>
    <name evidence="3" type="ORF">AJ85_08530</name>
    <name evidence="2" type="ORF">BALCAV_0210610</name>
</gene>
<dbReference type="EMBL" id="JALP01000110">
    <property type="protein sequence ID" value="THG90839.1"/>
    <property type="molecule type" value="Genomic_DNA"/>
</dbReference>
<reference evidence="2 4" key="1">
    <citation type="journal article" date="2014" name="Genome Announc.">
        <title>Draft Genome Sequence of Bacillus alcalophilus AV1934, a Classic Alkaliphile Isolated from Human Feces in 1934.</title>
        <authorList>
            <person name="Attie O."/>
            <person name="Jayaprakash A."/>
            <person name="Shah H."/>
            <person name="Paulsen I.T."/>
            <person name="Morino M."/>
            <person name="Takahashi Y."/>
            <person name="Narumi I."/>
            <person name="Sachidanandam R."/>
            <person name="Satoh K."/>
            <person name="Ito M."/>
            <person name="Krulwich T.A."/>
        </authorList>
    </citation>
    <scope>NUCLEOTIDE SEQUENCE [LARGE SCALE GENOMIC DNA]</scope>
    <source>
        <strain evidence="2 4">AV1934</strain>
    </source>
</reference>
<sequence>MTYILSEMTYWILVALIIVFFVFVFSLAINYLIKLKTWKVSKRIEMLISVSLTIVLVTIYFVFDDKLTLNVYEGDLVVAEEEVQTIDQTSAKVISTEKPMIIYHLYTLGFFDTLTIANGSEDEVQVSVLTTDFEKLYPYYQNESFELNDGSFHFAQYYEKIIIPKAEEVFFELIEMGYEGDELQQRFNDLMGLDFPQHNFELAR</sequence>
<evidence type="ECO:0000313" key="4">
    <source>
        <dbReference type="Proteomes" id="UP000002754"/>
    </source>
</evidence>
<feature type="transmembrane region" description="Helical" evidence="1">
    <location>
        <begin position="44"/>
        <end position="63"/>
    </location>
</feature>
<keyword evidence="4" id="KW-1185">Reference proteome</keyword>
<reference evidence="3 5" key="2">
    <citation type="submission" date="2014-01" db="EMBL/GenBank/DDBJ databases">
        <title>Draft genome sequencing of Bacillus alcalophilus CGMCC 1.3604.</title>
        <authorList>
            <person name="Yang J."/>
            <person name="Diao L."/>
            <person name="Yang S."/>
        </authorList>
    </citation>
    <scope>NUCLEOTIDE SEQUENCE [LARGE SCALE GENOMIC DNA]</scope>
    <source>
        <strain evidence="3 5">CGMCC 1.3604</strain>
    </source>
</reference>
<keyword evidence="1" id="KW-0472">Membrane</keyword>
<dbReference type="eggNOG" id="ENOG5030N5W">
    <property type="taxonomic scope" value="Bacteria"/>
</dbReference>
<protein>
    <submittedName>
        <fullName evidence="2">Uncharacterized protein</fullName>
    </submittedName>
</protein>
<evidence type="ECO:0000313" key="3">
    <source>
        <dbReference type="EMBL" id="THG90839.1"/>
    </source>
</evidence>
<keyword evidence="1" id="KW-0812">Transmembrane</keyword>
<dbReference type="OrthoDB" id="9992468at2"/>
<evidence type="ECO:0000256" key="1">
    <source>
        <dbReference type="SAM" id="Phobius"/>
    </source>
</evidence>
<dbReference type="Proteomes" id="UP000002754">
    <property type="component" value="Unassembled WGS sequence"/>
</dbReference>
<feature type="transmembrane region" description="Helical" evidence="1">
    <location>
        <begin position="12"/>
        <end position="32"/>
    </location>
</feature>
<dbReference type="EMBL" id="ALPT02000031">
    <property type="protein sequence ID" value="KGA97355.1"/>
    <property type="molecule type" value="Genomic_DNA"/>
</dbReference>
<proteinExistence type="predicted"/>
<name>A0A094XF17_ALKAL</name>
<evidence type="ECO:0000313" key="5">
    <source>
        <dbReference type="Proteomes" id="UP000297014"/>
    </source>
</evidence>
<evidence type="ECO:0000313" key="2">
    <source>
        <dbReference type="EMBL" id="KGA97355.1"/>
    </source>
</evidence>
<accession>A0A094XF17</accession>